<evidence type="ECO:0000256" key="2">
    <source>
        <dbReference type="ARBA" id="ARBA00023315"/>
    </source>
</evidence>
<feature type="domain" description="Beta-ketoacyl-[acyl-carrier-protein] synthase III C-terminal" evidence="3">
    <location>
        <begin position="254"/>
        <end position="342"/>
    </location>
</feature>
<dbReference type="SUPFAM" id="SSF53901">
    <property type="entry name" value="Thiolase-like"/>
    <property type="match status" value="1"/>
</dbReference>
<dbReference type="InterPro" id="IPR016039">
    <property type="entry name" value="Thiolase-like"/>
</dbReference>
<dbReference type="AlphaFoldDB" id="A0A239LUU2"/>
<dbReference type="EMBL" id="FZOR01000024">
    <property type="protein sequence ID" value="SNT34437.1"/>
    <property type="molecule type" value="Genomic_DNA"/>
</dbReference>
<proteinExistence type="predicted"/>
<evidence type="ECO:0000256" key="1">
    <source>
        <dbReference type="ARBA" id="ARBA00022679"/>
    </source>
</evidence>
<evidence type="ECO:0000259" key="4">
    <source>
        <dbReference type="Pfam" id="PF08545"/>
    </source>
</evidence>
<dbReference type="InterPro" id="IPR013747">
    <property type="entry name" value="ACP_syn_III_C"/>
</dbReference>
<dbReference type="PANTHER" id="PTHR34069:SF3">
    <property type="entry name" value="ACYL-COA:ACYL-COA ALKYLTRANSFERASE"/>
    <property type="match status" value="1"/>
</dbReference>
<dbReference type="GO" id="GO:0006633">
    <property type="term" value="P:fatty acid biosynthetic process"/>
    <property type="evidence" value="ECO:0007669"/>
    <property type="project" value="InterPro"/>
</dbReference>
<dbReference type="Pfam" id="PF08545">
    <property type="entry name" value="ACP_syn_III"/>
    <property type="match status" value="1"/>
</dbReference>
<gene>
    <name evidence="5" type="ORF">SAMN05443665_102491</name>
</gene>
<evidence type="ECO:0000313" key="5">
    <source>
        <dbReference type="EMBL" id="SNT34437.1"/>
    </source>
</evidence>
<name>A0A239LUU2_9ACTN</name>
<dbReference type="GO" id="GO:0044550">
    <property type="term" value="P:secondary metabolite biosynthetic process"/>
    <property type="evidence" value="ECO:0007669"/>
    <property type="project" value="TreeGrafter"/>
</dbReference>
<evidence type="ECO:0000259" key="3">
    <source>
        <dbReference type="Pfam" id="PF08541"/>
    </source>
</evidence>
<dbReference type="GO" id="GO:0004315">
    <property type="term" value="F:3-oxoacyl-[acyl-carrier-protein] synthase activity"/>
    <property type="evidence" value="ECO:0007669"/>
    <property type="project" value="InterPro"/>
</dbReference>
<evidence type="ECO:0000313" key="6">
    <source>
        <dbReference type="Proteomes" id="UP000198318"/>
    </source>
</evidence>
<accession>A0A239LUU2</accession>
<keyword evidence="2" id="KW-0012">Acyltransferase</keyword>
<dbReference type="InterPro" id="IPR013751">
    <property type="entry name" value="ACP_syn_III_N"/>
</dbReference>
<keyword evidence="6" id="KW-1185">Reference proteome</keyword>
<organism evidence="5 6">
    <name type="scientific">Actinomadura meyerae</name>
    <dbReference type="NCBI Taxonomy" id="240840"/>
    <lineage>
        <taxon>Bacteria</taxon>
        <taxon>Bacillati</taxon>
        <taxon>Actinomycetota</taxon>
        <taxon>Actinomycetes</taxon>
        <taxon>Streptosporangiales</taxon>
        <taxon>Thermomonosporaceae</taxon>
        <taxon>Actinomadura</taxon>
    </lineage>
</organism>
<keyword evidence="1" id="KW-0808">Transferase</keyword>
<dbReference type="Proteomes" id="UP000198318">
    <property type="component" value="Unassembled WGS sequence"/>
</dbReference>
<dbReference type="Pfam" id="PF08541">
    <property type="entry name" value="ACP_syn_III_C"/>
    <property type="match status" value="1"/>
</dbReference>
<feature type="domain" description="Beta-ketoacyl-[acyl-carrier-protein] synthase III N-terminal" evidence="4">
    <location>
        <begin position="118"/>
        <end position="196"/>
    </location>
</feature>
<protein>
    <submittedName>
        <fullName evidence="5">3-oxoacyl-[acyl-carrier-protein] synthase-3</fullName>
    </submittedName>
</protein>
<dbReference type="Gene3D" id="3.40.47.10">
    <property type="match status" value="1"/>
</dbReference>
<reference evidence="5 6" key="1">
    <citation type="submission" date="2017-06" db="EMBL/GenBank/DDBJ databases">
        <authorList>
            <person name="Kim H.J."/>
            <person name="Triplett B.A."/>
        </authorList>
    </citation>
    <scope>NUCLEOTIDE SEQUENCE [LARGE SCALE GENOMIC DNA]</scope>
    <source>
        <strain evidence="5 6">DSM 44715</strain>
    </source>
</reference>
<dbReference type="PANTHER" id="PTHR34069">
    <property type="entry name" value="3-OXOACYL-[ACYL-CARRIER-PROTEIN] SYNTHASE 3"/>
    <property type="match status" value="1"/>
</dbReference>
<sequence length="342" mass="35497">MTGVGAPWTRLAAVAAYLPETTLATAELEDRLAERNPGLDVPRGLILKASGVRRRHVAAPEDGPCDLAVRACRKLLDGAGVAPADVDLLIYAGVSADVVEPAAAHLVAAALGARCPVFDVRNACNGVLTAIELADALITGGRYRRVLVCCGELPSAITPWRVGSAEEFYAVAAGYTVSDVGAALLLEAGSEPGVLAHRSAAHSAAWEGAVVRVLDASSDPATPPPHYGPLMVDARTLLRGIESIDPALFRKPLTDLGLTWDDCAAVCVHQASLPMLWKFCDHAGIPPGKVVVSIVQHGNMVSATLPVQLAMAVESGRVRRGDLVALVGLASGVSAGIVLARW</sequence>